<feature type="binding site" evidence="11">
    <location>
        <begin position="318"/>
        <end position="319"/>
    </location>
    <ligand>
        <name>FMN</name>
        <dbReference type="ChEBI" id="CHEBI:58210"/>
    </ligand>
</feature>
<feature type="binding site" evidence="11">
    <location>
        <position position="173"/>
    </location>
    <ligand>
        <name>substrate</name>
    </ligand>
</feature>
<evidence type="ECO:0000256" key="8">
    <source>
        <dbReference type="ARBA" id="ARBA00023002"/>
    </source>
</evidence>
<dbReference type="CDD" id="cd04738">
    <property type="entry name" value="DHOD_2_like"/>
    <property type="match status" value="1"/>
</dbReference>
<dbReference type="Pfam" id="PF01180">
    <property type="entry name" value="DHO_dh"/>
    <property type="match status" value="1"/>
</dbReference>
<dbReference type="PANTHER" id="PTHR48109">
    <property type="entry name" value="DIHYDROOROTATE DEHYDROGENASE (QUINONE), MITOCHONDRIAL-RELATED"/>
    <property type="match status" value="1"/>
</dbReference>
<evidence type="ECO:0000256" key="11">
    <source>
        <dbReference type="HAMAP-Rule" id="MF_00225"/>
    </source>
</evidence>
<dbReference type="InterPro" id="IPR005719">
    <property type="entry name" value="Dihydroorotate_DH_2"/>
</dbReference>
<evidence type="ECO:0000256" key="2">
    <source>
        <dbReference type="ARBA" id="ARBA00004370"/>
    </source>
</evidence>
<name>E8U9C4_DEIML</name>
<evidence type="ECO:0000256" key="4">
    <source>
        <dbReference type="ARBA" id="ARBA00005359"/>
    </source>
</evidence>
<gene>
    <name evidence="11" type="primary">pyrD</name>
    <name evidence="13" type="ordered locus">Deima_2019</name>
</gene>
<dbReference type="GO" id="GO:0106430">
    <property type="term" value="F:dihydroorotate dehydrogenase (quinone) activity"/>
    <property type="evidence" value="ECO:0007669"/>
    <property type="project" value="UniProtKB-EC"/>
</dbReference>
<dbReference type="AlphaFoldDB" id="E8U9C4"/>
<comment type="catalytic activity">
    <reaction evidence="10 11">
        <text>(S)-dihydroorotate + a quinone = orotate + a quinol</text>
        <dbReference type="Rhea" id="RHEA:30187"/>
        <dbReference type="ChEBI" id="CHEBI:24646"/>
        <dbReference type="ChEBI" id="CHEBI:30839"/>
        <dbReference type="ChEBI" id="CHEBI:30864"/>
        <dbReference type="ChEBI" id="CHEBI:132124"/>
        <dbReference type="EC" id="1.3.5.2"/>
    </reaction>
</comment>
<dbReference type="NCBIfam" id="TIGR01036">
    <property type="entry name" value="pyrD_sub2"/>
    <property type="match status" value="1"/>
</dbReference>
<reference evidence="13 14" key="1">
    <citation type="journal article" date="2011" name="Stand. Genomic Sci.">
        <title>Complete genome sequence of Deinococcus maricopensis type strain (LB-34).</title>
        <authorList>
            <person name="Pukall R."/>
            <person name="Zeytun A."/>
            <person name="Lucas S."/>
            <person name="Lapidus A."/>
            <person name="Hammon N."/>
            <person name="Deshpande S."/>
            <person name="Nolan M."/>
            <person name="Cheng J.F."/>
            <person name="Pitluck S."/>
            <person name="Liolios K."/>
            <person name="Pagani I."/>
            <person name="Mikhailova N."/>
            <person name="Ivanova N."/>
            <person name="Mavromatis K."/>
            <person name="Pati A."/>
            <person name="Tapia R."/>
            <person name="Han C."/>
            <person name="Goodwin L."/>
            <person name="Chen A."/>
            <person name="Palaniappan K."/>
            <person name="Land M."/>
            <person name="Hauser L."/>
            <person name="Chang Y.J."/>
            <person name="Jeffries C.D."/>
            <person name="Brambilla E.M."/>
            <person name="Rohde M."/>
            <person name="Goker M."/>
            <person name="Detter J.C."/>
            <person name="Woyke T."/>
            <person name="Bristow J."/>
            <person name="Eisen J.A."/>
            <person name="Markowitz V."/>
            <person name="Hugenholtz P."/>
            <person name="Kyrpides N.C."/>
            <person name="Klenk H.P."/>
        </authorList>
    </citation>
    <scope>NUCLEOTIDE SEQUENCE [LARGE SCALE GENOMIC DNA]</scope>
    <source>
        <strain evidence="14">DSM 21211 / LMG 22137 / NRRL B-23946 / LB-34</strain>
    </source>
</reference>
<evidence type="ECO:0000313" key="13">
    <source>
        <dbReference type="EMBL" id="ADV67663.1"/>
    </source>
</evidence>
<keyword evidence="7 11" id="KW-0665">Pyrimidine biosynthesis</keyword>
<dbReference type="PANTHER" id="PTHR48109:SF4">
    <property type="entry name" value="DIHYDROOROTATE DEHYDROGENASE (QUINONE), MITOCHONDRIAL"/>
    <property type="match status" value="1"/>
</dbReference>
<keyword evidence="11" id="KW-1003">Cell membrane</keyword>
<dbReference type="HOGENOM" id="CLU_013640_2_0_0"/>
<keyword evidence="5 11" id="KW-0285">Flavoprotein</keyword>
<keyword evidence="8 11" id="KW-0560">Oxidoreductase</keyword>
<comment type="subcellular location">
    <subcellularLocation>
        <location evidence="11">Cell membrane</location>
        <topology evidence="11">Peripheral membrane protein</topology>
    </subcellularLocation>
    <subcellularLocation>
        <location evidence="2">Membrane</location>
    </subcellularLocation>
</comment>
<comment type="pathway">
    <text evidence="3 11">Pyrimidine metabolism; UMP biosynthesis via de novo pathway; orotate from (S)-dihydroorotate (quinone route): step 1/1.</text>
</comment>
<feature type="binding site" evidence="11">
    <location>
        <begin position="247"/>
        <end position="248"/>
    </location>
    <ligand>
        <name>substrate</name>
    </ligand>
</feature>
<accession>E8U9C4</accession>
<comment type="function">
    <text evidence="1 11">Catalyzes the conversion of dihydroorotate to orotate with quinone as electron acceptor.</text>
</comment>
<comment type="subunit">
    <text evidence="11">Monomer.</text>
</comment>
<dbReference type="Gene3D" id="3.20.20.70">
    <property type="entry name" value="Aldolase class I"/>
    <property type="match status" value="1"/>
</dbReference>
<comment type="similarity">
    <text evidence="4 11">Belongs to the dihydroorotate dehydrogenase family. Type 2 subfamily.</text>
</comment>
<comment type="cofactor">
    <cofactor evidence="11">
        <name>FMN</name>
        <dbReference type="ChEBI" id="CHEBI:58210"/>
    </cofactor>
    <text evidence="11">Binds 1 FMN per subunit.</text>
</comment>
<sequence length="356" mass="38424">MLYERLAKPVLFRLDPEDAHHLTLRGLEWASHLPLPNLGPADPALQQTLLGSTYASPIGLAAGLDKNAVAVPAFSAMGFGFVEVGTLTPRAQPGNDRPRLFRLPSDDALINRMGFNNDGVDAAAQRLARLRVRRAPVWANVGRNKTTPNETAAQDYRAGVRALWDVADAFVVNVSSPNTPGLRALQHGDDLRALLTEVMHEAEMQRVRTALRRPVLVKLAPDLTGEELEVSVEAALTAGIEGLILTNTTLSREGLTHAHREQTGGLSGRPLTARSTQLVRDAYRLTRGRVPIVGVGGVFTAQDALDKITAGANLVELYTALIYRGPGVVRALNAGLTRRLRERGFRNVAEAIGTDA</sequence>
<dbReference type="InterPro" id="IPR001295">
    <property type="entry name" value="Dihydroorotate_DH_CS"/>
</dbReference>
<feature type="domain" description="Dihydroorotate dehydrogenase catalytic" evidence="12">
    <location>
        <begin position="45"/>
        <end position="340"/>
    </location>
</feature>
<dbReference type="NCBIfam" id="NF003652">
    <property type="entry name" value="PRK05286.2-5"/>
    <property type="match status" value="1"/>
</dbReference>
<dbReference type="GO" id="GO:0044205">
    <property type="term" value="P:'de novo' UMP biosynthetic process"/>
    <property type="evidence" value="ECO:0007669"/>
    <property type="project" value="UniProtKB-UniRule"/>
</dbReference>
<proteinExistence type="inferred from homology"/>
<dbReference type="STRING" id="709986.Deima_2019"/>
<feature type="active site" description="Nucleophile" evidence="11">
    <location>
        <position position="176"/>
    </location>
</feature>
<dbReference type="GO" id="GO:0005737">
    <property type="term" value="C:cytoplasm"/>
    <property type="evidence" value="ECO:0007669"/>
    <property type="project" value="InterPro"/>
</dbReference>
<feature type="binding site" evidence="11">
    <location>
        <position position="218"/>
    </location>
    <ligand>
        <name>FMN</name>
        <dbReference type="ChEBI" id="CHEBI:58210"/>
    </ligand>
</feature>
<dbReference type="EC" id="1.3.5.2" evidence="11"/>
<dbReference type="PROSITE" id="PS00911">
    <property type="entry name" value="DHODEHASE_1"/>
    <property type="match status" value="1"/>
</dbReference>
<feature type="binding site" evidence="11">
    <location>
        <position position="246"/>
    </location>
    <ligand>
        <name>FMN</name>
        <dbReference type="ChEBI" id="CHEBI:58210"/>
    </ligand>
</feature>
<evidence type="ECO:0000256" key="6">
    <source>
        <dbReference type="ARBA" id="ARBA00022643"/>
    </source>
</evidence>
<keyword evidence="14" id="KW-1185">Reference proteome</keyword>
<evidence type="ECO:0000256" key="1">
    <source>
        <dbReference type="ARBA" id="ARBA00003125"/>
    </source>
</evidence>
<evidence type="ECO:0000313" key="14">
    <source>
        <dbReference type="Proteomes" id="UP000008635"/>
    </source>
</evidence>
<dbReference type="EMBL" id="CP002454">
    <property type="protein sequence ID" value="ADV67663.1"/>
    <property type="molecule type" value="Genomic_DNA"/>
</dbReference>
<feature type="binding site" evidence="11">
    <location>
        <begin position="111"/>
        <end position="115"/>
    </location>
    <ligand>
        <name>substrate</name>
    </ligand>
</feature>
<feature type="binding site" evidence="11">
    <location>
        <position position="173"/>
    </location>
    <ligand>
        <name>FMN</name>
        <dbReference type="ChEBI" id="CHEBI:58210"/>
    </ligand>
</feature>
<dbReference type="SUPFAM" id="SSF51395">
    <property type="entry name" value="FMN-linked oxidoreductases"/>
    <property type="match status" value="1"/>
</dbReference>
<keyword evidence="6 11" id="KW-0288">FMN</keyword>
<organism evidence="13 14">
    <name type="scientific">Deinococcus maricopensis (strain DSM 21211 / LMG 22137 / NRRL B-23946 / LB-34)</name>
    <dbReference type="NCBI Taxonomy" id="709986"/>
    <lineage>
        <taxon>Bacteria</taxon>
        <taxon>Thermotogati</taxon>
        <taxon>Deinococcota</taxon>
        <taxon>Deinococci</taxon>
        <taxon>Deinococcales</taxon>
        <taxon>Deinococcaceae</taxon>
        <taxon>Deinococcus</taxon>
    </lineage>
</organism>
<evidence type="ECO:0000259" key="12">
    <source>
        <dbReference type="Pfam" id="PF01180"/>
    </source>
</evidence>
<evidence type="ECO:0000256" key="10">
    <source>
        <dbReference type="ARBA" id="ARBA00048639"/>
    </source>
</evidence>
<reference evidence="14" key="2">
    <citation type="submission" date="2011-01" db="EMBL/GenBank/DDBJ databases">
        <title>The complete genome of Deinococcus maricopensis DSM 21211.</title>
        <authorList>
            <consortium name="US DOE Joint Genome Institute (JGI-PGF)"/>
            <person name="Lucas S."/>
            <person name="Copeland A."/>
            <person name="Lapidus A."/>
            <person name="Goodwin L."/>
            <person name="Pitluck S."/>
            <person name="Kyrpides N."/>
            <person name="Mavromatis K."/>
            <person name="Pagani I."/>
            <person name="Ivanova N."/>
            <person name="Ovchinnikova G."/>
            <person name="Zeytun A."/>
            <person name="Detter J.C."/>
            <person name="Han C."/>
            <person name="Land M."/>
            <person name="Hauser L."/>
            <person name="Markowitz V."/>
            <person name="Cheng J.-F."/>
            <person name="Hugenholtz P."/>
            <person name="Woyke T."/>
            <person name="Wu D."/>
            <person name="Pukall R."/>
            <person name="Gehrich-Schroeter G."/>
            <person name="Brambilla E."/>
            <person name="Klenk H.-P."/>
            <person name="Eisen J.A."/>
        </authorList>
    </citation>
    <scope>NUCLEOTIDE SEQUENCE [LARGE SCALE GENOMIC DNA]</scope>
    <source>
        <strain evidence="14">DSM 21211 / LMG 22137 / NRRL B-23946 / LB-34</strain>
    </source>
</reference>
<feature type="binding site" evidence="11">
    <location>
        <position position="297"/>
    </location>
    <ligand>
        <name>FMN</name>
        <dbReference type="ChEBI" id="CHEBI:58210"/>
    </ligand>
</feature>
<keyword evidence="9 11" id="KW-0472">Membrane</keyword>
<feature type="binding site" evidence="11">
    <location>
        <position position="268"/>
    </location>
    <ligand>
        <name>FMN</name>
        <dbReference type="ChEBI" id="CHEBI:58210"/>
    </ligand>
</feature>
<evidence type="ECO:0000256" key="3">
    <source>
        <dbReference type="ARBA" id="ARBA00005161"/>
    </source>
</evidence>
<evidence type="ECO:0000256" key="9">
    <source>
        <dbReference type="ARBA" id="ARBA00023136"/>
    </source>
</evidence>
<evidence type="ECO:0000256" key="5">
    <source>
        <dbReference type="ARBA" id="ARBA00022630"/>
    </source>
</evidence>
<protein>
    <recommendedName>
        <fullName evidence="11">Dihydroorotate dehydrogenase (quinone)</fullName>
        <ecNumber evidence="11">1.3.5.2</ecNumber>
    </recommendedName>
    <alternativeName>
        <fullName evidence="11">DHOdehase</fullName>
        <shortName evidence="11">DHOD</shortName>
        <shortName evidence="11">DHODase</shortName>
    </alternativeName>
    <alternativeName>
        <fullName evidence="11">Dihydroorotate oxidase</fullName>
    </alternativeName>
</protein>
<dbReference type="PROSITE" id="PS00912">
    <property type="entry name" value="DHODEHASE_2"/>
    <property type="match status" value="1"/>
</dbReference>
<feature type="binding site" evidence="11">
    <location>
        <position position="86"/>
    </location>
    <ligand>
        <name>FMN</name>
        <dbReference type="ChEBI" id="CHEBI:58210"/>
    </ligand>
</feature>
<dbReference type="InterPro" id="IPR005720">
    <property type="entry name" value="Dihydroorotate_DH_cat"/>
</dbReference>
<dbReference type="GO" id="GO:0006207">
    <property type="term" value="P:'de novo' pyrimidine nucleobase biosynthetic process"/>
    <property type="evidence" value="ECO:0007669"/>
    <property type="project" value="UniProtKB-UniRule"/>
</dbReference>
<feature type="binding site" evidence="11">
    <location>
        <position position="140"/>
    </location>
    <ligand>
        <name>FMN</name>
        <dbReference type="ChEBI" id="CHEBI:58210"/>
    </ligand>
</feature>
<feature type="binding site" evidence="11">
    <location>
        <position position="66"/>
    </location>
    <ligand>
        <name>substrate</name>
    </ligand>
</feature>
<dbReference type="eggNOG" id="COG0167">
    <property type="taxonomic scope" value="Bacteria"/>
</dbReference>
<dbReference type="NCBIfam" id="NF003645">
    <property type="entry name" value="PRK05286.1-2"/>
    <property type="match status" value="1"/>
</dbReference>
<dbReference type="Proteomes" id="UP000008635">
    <property type="component" value="Chromosome"/>
</dbReference>
<feature type="binding site" evidence="11">
    <location>
        <begin position="62"/>
        <end position="66"/>
    </location>
    <ligand>
        <name>FMN</name>
        <dbReference type="ChEBI" id="CHEBI:58210"/>
    </ligand>
</feature>
<dbReference type="InterPro" id="IPR013785">
    <property type="entry name" value="Aldolase_TIM"/>
</dbReference>
<dbReference type="HAMAP" id="MF_00225">
    <property type="entry name" value="DHO_dh_type2"/>
    <property type="match status" value="1"/>
</dbReference>
<dbReference type="KEGG" id="dmr:Deima_2019"/>
<dbReference type="GO" id="GO:0005886">
    <property type="term" value="C:plasma membrane"/>
    <property type="evidence" value="ECO:0007669"/>
    <property type="project" value="UniProtKB-SubCell"/>
</dbReference>
<evidence type="ECO:0000256" key="7">
    <source>
        <dbReference type="ARBA" id="ARBA00022975"/>
    </source>
</evidence>
<dbReference type="InterPro" id="IPR050074">
    <property type="entry name" value="DHO_dehydrogenase"/>
</dbReference>
<dbReference type="UniPathway" id="UPA00070">
    <property type="reaction ID" value="UER00946"/>
</dbReference>
<feature type="binding site" evidence="11">
    <location>
        <position position="178"/>
    </location>
    <ligand>
        <name>substrate</name>
    </ligand>
</feature>